<protein>
    <submittedName>
        <fullName evidence="1">Uncharacterized protein</fullName>
    </submittedName>
</protein>
<dbReference type="EMBL" id="JAPFFI010000027">
    <property type="protein sequence ID" value="KAJ6302458.1"/>
    <property type="molecule type" value="Genomic_DNA"/>
</dbReference>
<reference evidence="1" key="1">
    <citation type="submission" date="2022-10" db="EMBL/GenBank/DDBJ databases">
        <authorList>
            <person name="Hyden B.L."/>
            <person name="Feng K."/>
            <person name="Yates T."/>
            <person name="Jawdy S."/>
            <person name="Smart L.B."/>
            <person name="Muchero W."/>
        </authorList>
    </citation>
    <scope>NUCLEOTIDE SEQUENCE</scope>
    <source>
        <tissue evidence="1">Shoot tip</tissue>
    </source>
</reference>
<evidence type="ECO:0000313" key="2">
    <source>
        <dbReference type="Proteomes" id="UP001141253"/>
    </source>
</evidence>
<proteinExistence type="predicted"/>
<accession>A0ABQ8ZKP0</accession>
<name>A0ABQ8ZKP0_9ROSI</name>
<organism evidence="1 2">
    <name type="scientific">Salix suchowensis</name>
    <dbReference type="NCBI Taxonomy" id="1278906"/>
    <lineage>
        <taxon>Eukaryota</taxon>
        <taxon>Viridiplantae</taxon>
        <taxon>Streptophyta</taxon>
        <taxon>Embryophyta</taxon>
        <taxon>Tracheophyta</taxon>
        <taxon>Spermatophyta</taxon>
        <taxon>Magnoliopsida</taxon>
        <taxon>eudicotyledons</taxon>
        <taxon>Gunneridae</taxon>
        <taxon>Pentapetalae</taxon>
        <taxon>rosids</taxon>
        <taxon>fabids</taxon>
        <taxon>Malpighiales</taxon>
        <taxon>Salicaceae</taxon>
        <taxon>Saliceae</taxon>
        <taxon>Salix</taxon>
    </lineage>
</organism>
<gene>
    <name evidence="1" type="ORF">OIU77_016531</name>
</gene>
<feature type="non-terminal residue" evidence="1">
    <location>
        <position position="41"/>
    </location>
</feature>
<comment type="caution">
    <text evidence="1">The sequence shown here is derived from an EMBL/GenBank/DDBJ whole genome shotgun (WGS) entry which is preliminary data.</text>
</comment>
<dbReference type="Proteomes" id="UP001141253">
    <property type="component" value="Chromosome 16"/>
</dbReference>
<keyword evidence="2" id="KW-1185">Reference proteome</keyword>
<reference evidence="1" key="2">
    <citation type="journal article" date="2023" name="Int. J. Mol. Sci.">
        <title>De Novo Assembly and Annotation of 11 Diverse Shrub Willow (Salix) Genomes Reveals Novel Gene Organization in Sex-Linked Regions.</title>
        <authorList>
            <person name="Hyden B."/>
            <person name="Feng K."/>
            <person name="Yates T.B."/>
            <person name="Jawdy S."/>
            <person name="Cereghino C."/>
            <person name="Smart L.B."/>
            <person name="Muchero W."/>
        </authorList>
    </citation>
    <scope>NUCLEOTIDE SEQUENCE</scope>
    <source>
        <tissue evidence="1">Shoot tip</tissue>
    </source>
</reference>
<sequence>MSSQNLTLNVIVIVAIGSIRTNQEKAQEKWEHLRRGEETRM</sequence>
<evidence type="ECO:0000313" key="1">
    <source>
        <dbReference type="EMBL" id="KAJ6302458.1"/>
    </source>
</evidence>